<evidence type="ECO:0000256" key="2">
    <source>
        <dbReference type="ARBA" id="ARBA00009387"/>
    </source>
</evidence>
<dbReference type="CDD" id="cd01009">
    <property type="entry name" value="PBP2_YfhD_N"/>
    <property type="match status" value="1"/>
</dbReference>
<dbReference type="Gene3D" id="3.40.190.10">
    <property type="entry name" value="Periplasmic binding protein-like II"/>
    <property type="match status" value="2"/>
</dbReference>
<reference evidence="7 8" key="1">
    <citation type="submission" date="2018-01" db="EMBL/GenBank/DDBJ databases">
        <title>Genomic Encyclopedia of Archaeal and Bacterial Type Strains, Phase II (KMG-II): from individual species to whole genera.</title>
        <authorList>
            <person name="Goeker M."/>
        </authorList>
    </citation>
    <scope>NUCLEOTIDE SEQUENCE [LARGE SCALE GENOMIC DNA]</scope>
    <source>
        <strain evidence="7 8">DSM 17023</strain>
    </source>
</reference>
<keyword evidence="4" id="KW-0998">Cell outer membrane</keyword>
<dbReference type="EMBL" id="PPCN01000004">
    <property type="protein sequence ID" value="POF31699.1"/>
    <property type="molecule type" value="Genomic_DNA"/>
</dbReference>
<dbReference type="InterPro" id="IPR023346">
    <property type="entry name" value="Lysozyme-like_dom_sf"/>
</dbReference>
<evidence type="ECO:0000313" key="7">
    <source>
        <dbReference type="EMBL" id="POF31699.1"/>
    </source>
</evidence>
<accession>A0A2S3UW58</accession>
<keyword evidence="3 5" id="KW-0732">Signal</keyword>
<evidence type="ECO:0000313" key="8">
    <source>
        <dbReference type="Proteomes" id="UP000236959"/>
    </source>
</evidence>
<dbReference type="SUPFAM" id="SSF53955">
    <property type="entry name" value="Lysozyme-like"/>
    <property type="match status" value="1"/>
</dbReference>
<comment type="similarity">
    <text evidence="2">Belongs to the virb1 family.</text>
</comment>
<dbReference type="AlphaFoldDB" id="A0A2S3UW58"/>
<sequence length="426" mass="47239">MTLKSIFACPFRFAFLLLPIAGWCLTALPVAATETVLADKLEEKLREPFHGDLDALIERGIIRVLIPFSKTGYFIDKGVQRGINADLMVEFSKHLDKKHGKKTADVKVFLVPTSHERLFTDLAQGRGDLALGYLTVTQDREKLAAFSIPLLKDAREVPVTADSVADFTSPHDLSGRTVYVHKSASYFQSLDALNRKLSGEDGKTVQVVSVDERLEEEDLLEMVAAGAVPAIIADQNKAKLWIDVLEGLKMHPQAAVRTDGEIAIAVRKKPPGLLKEVNDFARTVQEGTLLGNIIFKRYLKDADYLKALHKGSYDENLTEFHAVFEKYAAKYNFDWLLIAAQSFQESRFDPKARSRAGAVGLMQIKPSTATPPPVAIEGVASDPDKNVQAGVKYLRYLADRYFPDLAGDRAVQTFFALAAYNTNLHK</sequence>
<dbReference type="PANTHER" id="PTHR35936:SF19">
    <property type="entry name" value="AMINO-ACID-BINDING PROTEIN YXEM-RELATED"/>
    <property type="match status" value="1"/>
</dbReference>
<dbReference type="SMART" id="SM00062">
    <property type="entry name" value="PBPb"/>
    <property type="match status" value="1"/>
</dbReference>
<evidence type="ECO:0000256" key="4">
    <source>
        <dbReference type="ARBA" id="ARBA00023237"/>
    </source>
</evidence>
<evidence type="ECO:0000256" key="1">
    <source>
        <dbReference type="ARBA" id="ARBA00004339"/>
    </source>
</evidence>
<dbReference type="InterPro" id="IPR001638">
    <property type="entry name" value="Solute-binding_3/MltF_N"/>
</dbReference>
<feature type="domain" description="Solute-binding protein family 3/N-terminal" evidence="6">
    <location>
        <begin position="61"/>
        <end position="302"/>
    </location>
</feature>
<dbReference type="PANTHER" id="PTHR35936">
    <property type="entry name" value="MEMBRANE-BOUND LYTIC MUREIN TRANSGLYCOSYLASE F"/>
    <property type="match status" value="1"/>
</dbReference>
<dbReference type="GO" id="GO:0009279">
    <property type="term" value="C:cell outer membrane"/>
    <property type="evidence" value="ECO:0007669"/>
    <property type="project" value="UniProtKB-SubCell"/>
</dbReference>
<protein>
    <submittedName>
        <fullName evidence="7">Membrane-bound lytic murein transglycosylase MltF</fullName>
    </submittedName>
</protein>
<evidence type="ECO:0000259" key="6">
    <source>
        <dbReference type="SMART" id="SM00062"/>
    </source>
</evidence>
<organism evidence="7 8">
    <name type="scientific">Roseibium marinum</name>
    <dbReference type="NCBI Taxonomy" id="281252"/>
    <lineage>
        <taxon>Bacteria</taxon>
        <taxon>Pseudomonadati</taxon>
        <taxon>Pseudomonadota</taxon>
        <taxon>Alphaproteobacteria</taxon>
        <taxon>Hyphomicrobiales</taxon>
        <taxon>Stappiaceae</taxon>
        <taxon>Roseibium</taxon>
    </lineage>
</organism>
<dbReference type="SUPFAM" id="SSF53850">
    <property type="entry name" value="Periplasmic binding protein-like II"/>
    <property type="match status" value="1"/>
</dbReference>
<feature type="signal peptide" evidence="5">
    <location>
        <begin position="1"/>
        <end position="32"/>
    </location>
</feature>
<feature type="chain" id="PRO_5015490411" evidence="5">
    <location>
        <begin position="33"/>
        <end position="426"/>
    </location>
</feature>
<dbReference type="Gene3D" id="1.10.530.10">
    <property type="match status" value="1"/>
</dbReference>
<dbReference type="Pfam" id="PF01464">
    <property type="entry name" value="SLT"/>
    <property type="match status" value="1"/>
</dbReference>
<dbReference type="Pfam" id="PF00497">
    <property type="entry name" value="SBP_bac_3"/>
    <property type="match status" value="1"/>
</dbReference>
<dbReference type="InterPro" id="IPR008258">
    <property type="entry name" value="Transglycosylase_SLT_dom_1"/>
</dbReference>
<evidence type="ECO:0000256" key="5">
    <source>
        <dbReference type="SAM" id="SignalP"/>
    </source>
</evidence>
<dbReference type="OrthoDB" id="9815002at2"/>
<keyword evidence="8" id="KW-1185">Reference proteome</keyword>
<proteinExistence type="inferred from homology"/>
<evidence type="ECO:0000256" key="3">
    <source>
        <dbReference type="ARBA" id="ARBA00022729"/>
    </source>
</evidence>
<name>A0A2S3UW58_9HYPH</name>
<comment type="subcellular location">
    <subcellularLocation>
        <location evidence="1">Cell outer membrane</location>
        <topology evidence="1">Peripheral membrane protein</topology>
    </subcellularLocation>
</comment>
<dbReference type="Proteomes" id="UP000236959">
    <property type="component" value="Unassembled WGS sequence"/>
</dbReference>
<gene>
    <name evidence="7" type="ORF">CLV41_104269</name>
</gene>
<keyword evidence="4" id="KW-0472">Membrane</keyword>
<dbReference type="RefSeq" id="WP_103222639.1">
    <property type="nucleotide sequence ID" value="NZ_PPCN01000004.1"/>
</dbReference>
<comment type="caution">
    <text evidence="7">The sequence shown here is derived from an EMBL/GenBank/DDBJ whole genome shotgun (WGS) entry which is preliminary data.</text>
</comment>